<protein>
    <recommendedName>
        <fullName evidence="3">Formate dehydrogenase</fullName>
    </recommendedName>
</protein>
<organism evidence="1 2">
    <name type="scientific">Virgisporangium aliadipatigenens</name>
    <dbReference type="NCBI Taxonomy" id="741659"/>
    <lineage>
        <taxon>Bacteria</taxon>
        <taxon>Bacillati</taxon>
        <taxon>Actinomycetota</taxon>
        <taxon>Actinomycetes</taxon>
        <taxon>Micromonosporales</taxon>
        <taxon>Micromonosporaceae</taxon>
        <taxon>Virgisporangium</taxon>
    </lineage>
</organism>
<dbReference type="InterPro" id="IPR021074">
    <property type="entry name" value="Formate_DH_dsu"/>
</dbReference>
<dbReference type="Proteomes" id="UP000619260">
    <property type="component" value="Unassembled WGS sequence"/>
</dbReference>
<dbReference type="AlphaFoldDB" id="A0A8J3YHL7"/>
<proteinExistence type="predicted"/>
<evidence type="ECO:0000313" key="2">
    <source>
        <dbReference type="Proteomes" id="UP000619260"/>
    </source>
</evidence>
<dbReference type="RefSeq" id="WP_203898980.1">
    <property type="nucleotide sequence ID" value="NZ_BOPF01000007.1"/>
</dbReference>
<reference evidence="1" key="1">
    <citation type="submission" date="2021-01" db="EMBL/GenBank/DDBJ databases">
        <title>Whole genome shotgun sequence of Virgisporangium aliadipatigenens NBRC 105644.</title>
        <authorList>
            <person name="Komaki H."/>
            <person name="Tamura T."/>
        </authorList>
    </citation>
    <scope>NUCLEOTIDE SEQUENCE</scope>
    <source>
        <strain evidence="1">NBRC 105644</strain>
    </source>
</reference>
<gene>
    <name evidence="1" type="ORF">Val02_23200</name>
</gene>
<name>A0A8J3YHL7_9ACTN</name>
<accession>A0A8J3YHL7</accession>
<sequence>MSHVISEQRMANQIAANQRHLPEADAVAAVAGHIDRFWNSFLRSRLYALVDAGAAGLDPVVVKAVERIRT</sequence>
<dbReference type="Pfam" id="PF11390">
    <property type="entry name" value="FdsD"/>
    <property type="match status" value="1"/>
</dbReference>
<comment type="caution">
    <text evidence="1">The sequence shown here is derived from an EMBL/GenBank/DDBJ whole genome shotgun (WGS) entry which is preliminary data.</text>
</comment>
<evidence type="ECO:0000313" key="1">
    <source>
        <dbReference type="EMBL" id="GIJ45434.1"/>
    </source>
</evidence>
<evidence type="ECO:0008006" key="3">
    <source>
        <dbReference type="Google" id="ProtNLM"/>
    </source>
</evidence>
<keyword evidence="2" id="KW-1185">Reference proteome</keyword>
<dbReference type="EMBL" id="BOPF01000007">
    <property type="protein sequence ID" value="GIJ45434.1"/>
    <property type="molecule type" value="Genomic_DNA"/>
</dbReference>